<name>A0A3Q0JN56_DIACI</name>
<evidence type="ECO:0000256" key="1">
    <source>
        <dbReference type="SAM" id="Phobius"/>
    </source>
</evidence>
<dbReference type="STRING" id="121845.A0A3Q0JN56"/>
<organism evidence="2 3">
    <name type="scientific">Diaphorina citri</name>
    <name type="common">Asian citrus psyllid</name>
    <dbReference type="NCBI Taxonomy" id="121845"/>
    <lineage>
        <taxon>Eukaryota</taxon>
        <taxon>Metazoa</taxon>
        <taxon>Ecdysozoa</taxon>
        <taxon>Arthropoda</taxon>
        <taxon>Hexapoda</taxon>
        <taxon>Insecta</taxon>
        <taxon>Pterygota</taxon>
        <taxon>Neoptera</taxon>
        <taxon>Paraneoptera</taxon>
        <taxon>Hemiptera</taxon>
        <taxon>Sternorrhyncha</taxon>
        <taxon>Psylloidea</taxon>
        <taxon>Psyllidae</taxon>
        <taxon>Diaphorininae</taxon>
        <taxon>Diaphorina</taxon>
    </lineage>
</organism>
<dbReference type="KEGG" id="dci:113472629"/>
<dbReference type="Proteomes" id="UP000079169">
    <property type="component" value="Unplaced"/>
</dbReference>
<evidence type="ECO:0000313" key="3">
    <source>
        <dbReference type="RefSeq" id="XP_026688225.1"/>
    </source>
</evidence>
<proteinExistence type="predicted"/>
<keyword evidence="1" id="KW-1133">Transmembrane helix</keyword>
<dbReference type="Pfam" id="PF07898">
    <property type="entry name" value="DUF1676"/>
    <property type="match status" value="1"/>
</dbReference>
<accession>A0A3Q0JN56</accession>
<dbReference type="InterPro" id="IPR012464">
    <property type="entry name" value="DUF1676"/>
</dbReference>
<keyword evidence="1" id="KW-0472">Membrane</keyword>
<keyword evidence="1" id="KW-0812">Transmembrane</keyword>
<reference evidence="3" key="1">
    <citation type="submission" date="2025-08" db="UniProtKB">
        <authorList>
            <consortium name="RefSeq"/>
        </authorList>
    </citation>
    <scope>IDENTIFICATION</scope>
</reference>
<dbReference type="GeneID" id="113472629"/>
<feature type="non-terminal residue" evidence="3">
    <location>
        <position position="1"/>
    </location>
</feature>
<dbReference type="RefSeq" id="XP_026688225.1">
    <property type="nucleotide sequence ID" value="XM_026832424.1"/>
</dbReference>
<protein>
    <submittedName>
        <fullName evidence="3">Uncharacterized protein LOC113472629</fullName>
    </submittedName>
</protein>
<keyword evidence="2" id="KW-1185">Reference proteome</keyword>
<dbReference type="PaxDb" id="121845-A0A3Q0JN56"/>
<sequence>TPSDLDSKADRQIDSSTSWFGWYADLFRTLVRMFRTHTLKFRTEGRSFEVGTGRHRHYYKKVFPLVVGSYMIISAFLIPLGFQFMAMLGGKALLLSKLALMMGSIGIFKKGGYGGHYGGGYTDWSGLGLTGYGGFHKKNGQVYDQQLF</sequence>
<gene>
    <name evidence="3" type="primary">LOC113472629</name>
</gene>
<evidence type="ECO:0000313" key="2">
    <source>
        <dbReference type="Proteomes" id="UP000079169"/>
    </source>
</evidence>
<dbReference type="CTD" id="43615"/>
<feature type="transmembrane region" description="Helical" evidence="1">
    <location>
        <begin position="62"/>
        <end position="82"/>
    </location>
</feature>
<dbReference type="AlphaFoldDB" id="A0A3Q0JN56"/>